<keyword evidence="5" id="KW-0378">Hydrolase</keyword>
<name>A0A066ZM68_HYDMR</name>
<proteinExistence type="inferred from homology"/>
<dbReference type="STRING" id="28885.EI16_00980"/>
<evidence type="ECO:0000256" key="6">
    <source>
        <dbReference type="ARBA" id="ARBA00022833"/>
    </source>
</evidence>
<dbReference type="InterPro" id="IPR011324">
    <property type="entry name" value="Cytotoxic_necrot_fac-like_cat"/>
</dbReference>
<evidence type="ECO:0000256" key="2">
    <source>
        <dbReference type="ARBA" id="ARBA00007353"/>
    </source>
</evidence>
<dbReference type="Pfam" id="PF02578">
    <property type="entry name" value="Cu-oxidase_4"/>
    <property type="match status" value="1"/>
</dbReference>
<organism evidence="11 12">
    <name type="scientific">Hydrogenovibrio marinus</name>
    <dbReference type="NCBI Taxonomy" id="28885"/>
    <lineage>
        <taxon>Bacteria</taxon>
        <taxon>Pseudomonadati</taxon>
        <taxon>Pseudomonadota</taxon>
        <taxon>Gammaproteobacteria</taxon>
        <taxon>Thiotrichales</taxon>
        <taxon>Piscirickettsiaceae</taxon>
        <taxon>Hydrogenovibrio</taxon>
    </lineage>
</organism>
<comment type="catalytic activity">
    <reaction evidence="1">
        <text>inosine + phosphate = alpha-D-ribose 1-phosphate + hypoxanthine</text>
        <dbReference type="Rhea" id="RHEA:27646"/>
        <dbReference type="ChEBI" id="CHEBI:17368"/>
        <dbReference type="ChEBI" id="CHEBI:17596"/>
        <dbReference type="ChEBI" id="CHEBI:43474"/>
        <dbReference type="ChEBI" id="CHEBI:57720"/>
        <dbReference type="EC" id="2.4.2.1"/>
    </reaction>
    <physiologicalReaction direction="left-to-right" evidence="1">
        <dbReference type="Rhea" id="RHEA:27647"/>
    </physiologicalReaction>
</comment>
<dbReference type="PANTHER" id="PTHR30616:SF2">
    <property type="entry name" value="PURINE NUCLEOSIDE PHOSPHORYLASE LACC1"/>
    <property type="match status" value="1"/>
</dbReference>
<evidence type="ECO:0000256" key="10">
    <source>
        <dbReference type="RuleBase" id="RU361274"/>
    </source>
</evidence>
<comment type="catalytic activity">
    <reaction evidence="9">
        <text>S-methyl-5'-thioadenosine + phosphate = 5-(methylsulfanyl)-alpha-D-ribose 1-phosphate + adenine</text>
        <dbReference type="Rhea" id="RHEA:11852"/>
        <dbReference type="ChEBI" id="CHEBI:16708"/>
        <dbReference type="ChEBI" id="CHEBI:17509"/>
        <dbReference type="ChEBI" id="CHEBI:43474"/>
        <dbReference type="ChEBI" id="CHEBI:58533"/>
        <dbReference type="EC" id="2.4.2.28"/>
    </reaction>
    <physiologicalReaction direction="left-to-right" evidence="9">
        <dbReference type="Rhea" id="RHEA:11853"/>
    </physiologicalReaction>
</comment>
<dbReference type="EMBL" id="JMIU01000001">
    <property type="protein sequence ID" value="KDN94918.1"/>
    <property type="molecule type" value="Genomic_DNA"/>
</dbReference>
<dbReference type="GO" id="GO:0016787">
    <property type="term" value="F:hydrolase activity"/>
    <property type="evidence" value="ECO:0007669"/>
    <property type="project" value="UniProtKB-KW"/>
</dbReference>
<comment type="catalytic activity">
    <reaction evidence="8">
        <text>adenosine + phosphate = alpha-D-ribose 1-phosphate + adenine</text>
        <dbReference type="Rhea" id="RHEA:27642"/>
        <dbReference type="ChEBI" id="CHEBI:16335"/>
        <dbReference type="ChEBI" id="CHEBI:16708"/>
        <dbReference type="ChEBI" id="CHEBI:43474"/>
        <dbReference type="ChEBI" id="CHEBI:57720"/>
        <dbReference type="EC" id="2.4.2.1"/>
    </reaction>
    <physiologicalReaction direction="left-to-right" evidence="8">
        <dbReference type="Rhea" id="RHEA:27643"/>
    </physiologicalReaction>
</comment>
<evidence type="ECO:0000313" key="12">
    <source>
        <dbReference type="Proteomes" id="UP000027341"/>
    </source>
</evidence>
<accession>A0A066ZM68</accession>
<evidence type="ECO:0000256" key="4">
    <source>
        <dbReference type="ARBA" id="ARBA00022723"/>
    </source>
</evidence>
<comment type="caution">
    <text evidence="11">The sequence shown here is derived from an EMBL/GenBank/DDBJ whole genome shotgun (WGS) entry which is preliminary data.</text>
</comment>
<dbReference type="Gene3D" id="3.60.140.10">
    <property type="entry name" value="CNF1/YfiH-like putative cysteine hydrolases"/>
    <property type="match status" value="1"/>
</dbReference>
<reference evidence="11 12" key="1">
    <citation type="submission" date="2014-04" db="EMBL/GenBank/DDBJ databases">
        <title>Draft genome sequence of Hydrogenovibrio marinus MH-110, a model organism for aerobic H2 metabolism.</title>
        <authorList>
            <person name="Cha H.J."/>
            <person name="Jo B.H."/>
            <person name="Hwang B.H."/>
        </authorList>
    </citation>
    <scope>NUCLEOTIDE SEQUENCE [LARGE SCALE GENOMIC DNA]</scope>
    <source>
        <strain evidence="11 12">MH-110</strain>
    </source>
</reference>
<dbReference type="InterPro" id="IPR038371">
    <property type="entry name" value="Cu_polyphenol_OxRdtase_sf"/>
</dbReference>
<dbReference type="PANTHER" id="PTHR30616">
    <property type="entry name" value="UNCHARACTERIZED PROTEIN YFIH"/>
    <property type="match status" value="1"/>
</dbReference>
<evidence type="ECO:0000256" key="1">
    <source>
        <dbReference type="ARBA" id="ARBA00000553"/>
    </source>
</evidence>
<dbReference type="AlphaFoldDB" id="A0A066ZM68"/>
<dbReference type="RefSeq" id="WP_029908500.1">
    <property type="nucleotide sequence ID" value="NZ_AP020335.1"/>
</dbReference>
<dbReference type="CDD" id="cd16833">
    <property type="entry name" value="YfiH"/>
    <property type="match status" value="1"/>
</dbReference>
<dbReference type="NCBIfam" id="TIGR00726">
    <property type="entry name" value="peptidoglycan editing factor PgeF"/>
    <property type="match status" value="1"/>
</dbReference>
<evidence type="ECO:0000256" key="5">
    <source>
        <dbReference type="ARBA" id="ARBA00022801"/>
    </source>
</evidence>
<evidence type="ECO:0000313" key="11">
    <source>
        <dbReference type="EMBL" id="KDN94918.1"/>
    </source>
</evidence>
<evidence type="ECO:0000256" key="3">
    <source>
        <dbReference type="ARBA" id="ARBA00022679"/>
    </source>
</evidence>
<comment type="catalytic activity">
    <reaction evidence="7">
        <text>adenosine + H2O + H(+) = inosine + NH4(+)</text>
        <dbReference type="Rhea" id="RHEA:24408"/>
        <dbReference type="ChEBI" id="CHEBI:15377"/>
        <dbReference type="ChEBI" id="CHEBI:15378"/>
        <dbReference type="ChEBI" id="CHEBI:16335"/>
        <dbReference type="ChEBI" id="CHEBI:17596"/>
        <dbReference type="ChEBI" id="CHEBI:28938"/>
        <dbReference type="EC" id="3.5.4.4"/>
    </reaction>
    <physiologicalReaction direction="left-to-right" evidence="7">
        <dbReference type="Rhea" id="RHEA:24409"/>
    </physiologicalReaction>
</comment>
<dbReference type="InterPro" id="IPR003730">
    <property type="entry name" value="Cu_polyphenol_OxRdtase"/>
</dbReference>
<keyword evidence="3" id="KW-0808">Transferase</keyword>
<evidence type="ECO:0000256" key="8">
    <source>
        <dbReference type="ARBA" id="ARBA00048968"/>
    </source>
</evidence>
<dbReference type="SUPFAM" id="SSF64438">
    <property type="entry name" value="CNF1/YfiH-like putative cysteine hydrolases"/>
    <property type="match status" value="1"/>
</dbReference>
<sequence length="256" mass="28321">MPILQIEDLTLVQPNWTVSNKVKAFCTTRLSGRSEGVYESFNLASHVHDDMAAVHANRQKLKETLNLPSEPFWLDQQHTTVAVAFSDALSDQKPVADAAWTQQKGQVLTVMTADCLPIILVDDDASIVVVIHAGWRGLAEGVIENTLAKLPVESQCLQAWIGPAISQSFFEVGGEVLDAFVEKRVGALDFFKQSEADPSKYFADLPNLADFILHECGVREVSLSGLCSYAQQELFYSYRRDGETGRMATLIWLDAD</sequence>
<evidence type="ECO:0000256" key="7">
    <source>
        <dbReference type="ARBA" id="ARBA00047989"/>
    </source>
</evidence>
<gene>
    <name evidence="11" type="ORF">EI16_00980</name>
</gene>
<keyword evidence="12" id="KW-1185">Reference proteome</keyword>
<evidence type="ECO:0000256" key="9">
    <source>
        <dbReference type="ARBA" id="ARBA00049893"/>
    </source>
</evidence>
<dbReference type="GO" id="GO:0017061">
    <property type="term" value="F:S-methyl-5-thioadenosine phosphorylase activity"/>
    <property type="evidence" value="ECO:0007669"/>
    <property type="project" value="UniProtKB-EC"/>
</dbReference>
<dbReference type="GO" id="GO:0005507">
    <property type="term" value="F:copper ion binding"/>
    <property type="evidence" value="ECO:0007669"/>
    <property type="project" value="TreeGrafter"/>
</dbReference>
<protein>
    <recommendedName>
        <fullName evidence="10">Purine nucleoside phosphorylase</fullName>
    </recommendedName>
</protein>
<dbReference type="Proteomes" id="UP000027341">
    <property type="component" value="Unassembled WGS sequence"/>
</dbReference>
<keyword evidence="4" id="KW-0479">Metal-binding</keyword>
<comment type="similarity">
    <text evidence="2 10">Belongs to the purine nucleoside phosphorylase YfiH/LACC1 family.</text>
</comment>
<keyword evidence="6" id="KW-0862">Zinc</keyword>